<dbReference type="VEuPathDB" id="FungiDB:RhiirA1_404798"/>
<protein>
    <submittedName>
        <fullName evidence="1">Uncharacterized protein</fullName>
    </submittedName>
</protein>
<accession>A0A2N1NR60</accession>
<dbReference type="VEuPathDB" id="FungiDB:RhiirFUN_026738"/>
<dbReference type="VEuPathDB" id="FungiDB:FUN_023594"/>
<reference evidence="1 2" key="2">
    <citation type="submission" date="2017-10" db="EMBL/GenBank/DDBJ databases">
        <title>Extensive intraspecific genome diversity in a model arbuscular mycorrhizal fungus.</title>
        <authorList>
            <person name="Chen E.C.H."/>
            <person name="Morin E."/>
            <person name="Baudet D."/>
            <person name="Noel J."/>
            <person name="Ndikumana S."/>
            <person name="Charron P."/>
            <person name="St-Onge C."/>
            <person name="Giorgi J."/>
            <person name="Grigoriev I.V."/>
            <person name="Roux C."/>
            <person name="Martin F.M."/>
            <person name="Corradi N."/>
        </authorList>
    </citation>
    <scope>NUCLEOTIDE SEQUENCE [LARGE SCALE GENOMIC DNA]</scope>
    <source>
        <strain evidence="1 2">C2</strain>
    </source>
</reference>
<proteinExistence type="predicted"/>
<organism evidence="1 2">
    <name type="scientific">Rhizophagus irregularis</name>
    <dbReference type="NCBI Taxonomy" id="588596"/>
    <lineage>
        <taxon>Eukaryota</taxon>
        <taxon>Fungi</taxon>
        <taxon>Fungi incertae sedis</taxon>
        <taxon>Mucoromycota</taxon>
        <taxon>Glomeromycotina</taxon>
        <taxon>Glomeromycetes</taxon>
        <taxon>Glomerales</taxon>
        <taxon>Glomeraceae</taxon>
        <taxon>Rhizophagus</taxon>
    </lineage>
</organism>
<evidence type="ECO:0000313" key="1">
    <source>
        <dbReference type="EMBL" id="PKK76382.1"/>
    </source>
</evidence>
<dbReference type="AlphaFoldDB" id="A0A2N1NR60"/>
<evidence type="ECO:0000313" key="2">
    <source>
        <dbReference type="Proteomes" id="UP000233469"/>
    </source>
</evidence>
<sequence length="157" mass="18355">MTCEKKRQEEKKMVRTERMGRGTLSPIRHVQPQLDKNKNKKNLFLKPWLLSGVKFTSFTCQLKEDTNLNLKTEKNFQTIISDQVEGLFNKLDLKTHPNMSPSVKQSKLRLSSDKITKENLTDGLKEMRKQRTKQRTPLQEVQFGSNIVSTLFKQFVE</sequence>
<dbReference type="Proteomes" id="UP000233469">
    <property type="component" value="Unassembled WGS sequence"/>
</dbReference>
<name>A0A2N1NR60_9GLOM</name>
<reference evidence="1 2" key="1">
    <citation type="submission" date="2016-04" db="EMBL/GenBank/DDBJ databases">
        <title>Genome analyses suggest a sexual origin of heterokaryosis in a supposedly ancient asexual fungus.</title>
        <authorList>
            <person name="Ropars J."/>
            <person name="Sedzielewska K."/>
            <person name="Noel J."/>
            <person name="Charron P."/>
            <person name="Farinelli L."/>
            <person name="Marton T."/>
            <person name="Kruger M."/>
            <person name="Pelin A."/>
            <person name="Brachmann A."/>
            <person name="Corradi N."/>
        </authorList>
    </citation>
    <scope>NUCLEOTIDE SEQUENCE [LARGE SCALE GENOMIC DNA]</scope>
    <source>
        <strain evidence="1 2">C2</strain>
    </source>
</reference>
<dbReference type="EMBL" id="LLXL01000187">
    <property type="protein sequence ID" value="PKK76382.1"/>
    <property type="molecule type" value="Genomic_DNA"/>
</dbReference>
<comment type="caution">
    <text evidence="1">The sequence shown here is derived from an EMBL/GenBank/DDBJ whole genome shotgun (WGS) entry which is preliminary data.</text>
</comment>
<gene>
    <name evidence="1" type="ORF">RhiirC2_862636</name>
</gene>